<dbReference type="PANTHER" id="PTHR34216:SF7">
    <property type="entry name" value="POLY-BETA-1,6-N-ACETYL-D-GLUCOSAMINE N-DEACETYLASE"/>
    <property type="match status" value="1"/>
</dbReference>
<evidence type="ECO:0000313" key="4">
    <source>
        <dbReference type="Proteomes" id="UP000534294"/>
    </source>
</evidence>
<dbReference type="SUPFAM" id="SSF88713">
    <property type="entry name" value="Glycoside hydrolase/deacetylase"/>
    <property type="match status" value="1"/>
</dbReference>
<accession>A0A7W8DNY7</accession>
<proteinExistence type="predicted"/>
<dbReference type="PANTHER" id="PTHR34216">
    <property type="match status" value="1"/>
</dbReference>
<dbReference type="Proteomes" id="UP000534294">
    <property type="component" value="Unassembled WGS sequence"/>
</dbReference>
<dbReference type="Gene3D" id="3.20.20.370">
    <property type="entry name" value="Glycoside hydrolase/deacetylase"/>
    <property type="match status" value="1"/>
</dbReference>
<gene>
    <name evidence="3" type="ORF">HNQ64_001115</name>
</gene>
<dbReference type="GO" id="GO:0016810">
    <property type="term" value="F:hydrolase activity, acting on carbon-nitrogen (but not peptide) bonds"/>
    <property type="evidence" value="ECO:0007669"/>
    <property type="project" value="InterPro"/>
</dbReference>
<protein>
    <submittedName>
        <fullName evidence="3">Peptidoglycan/xylan/chitin deacetylase (PgdA/CDA1 family)</fullName>
    </submittedName>
</protein>
<dbReference type="RefSeq" id="WP_184206214.1">
    <property type="nucleotide sequence ID" value="NZ_JACHIF010000002.1"/>
</dbReference>
<dbReference type="AlphaFoldDB" id="A0A7W8DNY7"/>
<dbReference type="Pfam" id="PF01522">
    <property type="entry name" value="Polysacc_deac_1"/>
    <property type="match status" value="1"/>
</dbReference>
<keyword evidence="4" id="KW-1185">Reference proteome</keyword>
<organism evidence="3 4">
    <name type="scientific">Prosthecobacter dejongeii</name>
    <dbReference type="NCBI Taxonomy" id="48465"/>
    <lineage>
        <taxon>Bacteria</taxon>
        <taxon>Pseudomonadati</taxon>
        <taxon>Verrucomicrobiota</taxon>
        <taxon>Verrucomicrobiia</taxon>
        <taxon>Verrucomicrobiales</taxon>
        <taxon>Verrucomicrobiaceae</taxon>
        <taxon>Prosthecobacter</taxon>
    </lineage>
</organism>
<sequence>MMQVFKQLVLRGILWSGIPHLFRWWNRERAAILMFHGLTDRQHSGLENCQHKHLHVKRFEAFLQHLKDHFQVIPLDELIRCLRLGLPVPKSSVVLTFDDGFLSNYTLAFPLLKKYKMPATIFLATEFVSEKKPIWVDRVDYALDHAGRTKAELVETKKKFKSMAPADLMPALQHLETSLGHRLENSNAENAPPIFRALDWEHVREMQESGLITLAAHTHCHWILGRCSAEVVKAEVQRSKEIIEQETGRPCIHFCYPNGSREDFSSETESIIKDLGFESTMTTLCGFTQPGESPYLLKRFGITDDMDLMKFQWLMSGMDRNQV</sequence>
<comment type="caution">
    <text evidence="3">The sequence shown here is derived from an EMBL/GenBank/DDBJ whole genome shotgun (WGS) entry which is preliminary data.</text>
</comment>
<reference evidence="3 4" key="1">
    <citation type="submission" date="2020-08" db="EMBL/GenBank/DDBJ databases">
        <title>Genomic Encyclopedia of Type Strains, Phase IV (KMG-IV): sequencing the most valuable type-strain genomes for metagenomic binning, comparative biology and taxonomic classification.</title>
        <authorList>
            <person name="Goeker M."/>
        </authorList>
    </citation>
    <scope>NUCLEOTIDE SEQUENCE [LARGE SCALE GENOMIC DNA]</scope>
    <source>
        <strain evidence="3 4">DSM 12251</strain>
    </source>
</reference>
<dbReference type="EMBL" id="JACHIF010000002">
    <property type="protein sequence ID" value="MBB5036873.1"/>
    <property type="molecule type" value="Genomic_DNA"/>
</dbReference>
<dbReference type="InterPro" id="IPR051398">
    <property type="entry name" value="Polysacch_Deacetylase"/>
</dbReference>
<dbReference type="GO" id="GO:0005975">
    <property type="term" value="P:carbohydrate metabolic process"/>
    <property type="evidence" value="ECO:0007669"/>
    <property type="project" value="InterPro"/>
</dbReference>
<keyword evidence="1" id="KW-0732">Signal</keyword>
<feature type="domain" description="NodB homology" evidence="2">
    <location>
        <begin position="91"/>
        <end position="323"/>
    </location>
</feature>
<dbReference type="PROSITE" id="PS51677">
    <property type="entry name" value="NODB"/>
    <property type="match status" value="1"/>
</dbReference>
<dbReference type="CDD" id="cd10969">
    <property type="entry name" value="CE4_Ecf1_like_5s"/>
    <property type="match status" value="1"/>
</dbReference>
<dbReference type="InterPro" id="IPR002509">
    <property type="entry name" value="NODB_dom"/>
</dbReference>
<dbReference type="InterPro" id="IPR011330">
    <property type="entry name" value="Glyco_hydro/deAcase_b/a-brl"/>
</dbReference>
<evidence type="ECO:0000259" key="2">
    <source>
        <dbReference type="PROSITE" id="PS51677"/>
    </source>
</evidence>
<evidence type="ECO:0000256" key="1">
    <source>
        <dbReference type="ARBA" id="ARBA00022729"/>
    </source>
</evidence>
<evidence type="ECO:0000313" key="3">
    <source>
        <dbReference type="EMBL" id="MBB5036873.1"/>
    </source>
</evidence>
<name>A0A7W8DNY7_9BACT</name>